<dbReference type="NCBIfam" id="TIGR00250">
    <property type="entry name" value="RNAse_H_YqgF"/>
    <property type="match status" value="1"/>
</dbReference>
<evidence type="ECO:0000256" key="1">
    <source>
        <dbReference type="ARBA" id="ARBA00022490"/>
    </source>
</evidence>
<sequence>MVCSSYEIEAYVATITYYRYMKVLGIDFGTKNIGIAVSDIDGKVAFPKTVYKRDDTVILYVKKLTEEEQISKVVIGMPKNVPETWQQDVIHFRDALIAEGIDVIMQDESFSSHEANHSAHQFGIKNITDASAAAIILQRYLDKQHGND</sequence>
<dbReference type="EMBL" id="PCXL01000026">
    <property type="protein sequence ID" value="PIR37231.1"/>
    <property type="molecule type" value="Genomic_DNA"/>
</dbReference>
<name>A0A2H0QSH7_9BACT</name>
<keyword evidence="1 5" id="KW-0963">Cytoplasm</keyword>
<gene>
    <name evidence="7" type="ORF">COV34_03335</name>
</gene>
<dbReference type="Gene3D" id="3.30.420.140">
    <property type="entry name" value="YqgF/RNase H-like domain"/>
    <property type="match status" value="1"/>
</dbReference>
<dbReference type="GO" id="GO:0000967">
    <property type="term" value="P:rRNA 5'-end processing"/>
    <property type="evidence" value="ECO:0007669"/>
    <property type="project" value="UniProtKB-UniRule"/>
</dbReference>
<keyword evidence="4 5" id="KW-0378">Hydrolase</keyword>
<accession>A0A2H0QSH7</accession>
<evidence type="ECO:0000256" key="5">
    <source>
        <dbReference type="HAMAP-Rule" id="MF_00651"/>
    </source>
</evidence>
<dbReference type="SMART" id="SM00732">
    <property type="entry name" value="YqgFc"/>
    <property type="match status" value="1"/>
</dbReference>
<keyword evidence="2 5" id="KW-0690">Ribosome biogenesis</keyword>
<dbReference type="InterPro" id="IPR012337">
    <property type="entry name" value="RNaseH-like_sf"/>
</dbReference>
<evidence type="ECO:0000313" key="8">
    <source>
        <dbReference type="Proteomes" id="UP000231333"/>
    </source>
</evidence>
<proteinExistence type="inferred from homology"/>
<keyword evidence="3 5" id="KW-0540">Nuclease</keyword>
<dbReference type="GO" id="GO:0004518">
    <property type="term" value="F:nuclease activity"/>
    <property type="evidence" value="ECO:0007669"/>
    <property type="project" value="UniProtKB-KW"/>
</dbReference>
<dbReference type="EC" id="3.1.-.-" evidence="5"/>
<dbReference type="PANTHER" id="PTHR33317:SF4">
    <property type="entry name" value="POLYNUCLEOTIDYL TRANSFERASE, RIBONUCLEASE H-LIKE SUPERFAMILY PROTEIN"/>
    <property type="match status" value="1"/>
</dbReference>
<dbReference type="InterPro" id="IPR006641">
    <property type="entry name" value="YqgF/RNaseH-like_dom"/>
</dbReference>
<evidence type="ECO:0000259" key="6">
    <source>
        <dbReference type="SMART" id="SM00732"/>
    </source>
</evidence>
<protein>
    <recommendedName>
        <fullName evidence="5">Putative pre-16S rRNA nuclease</fullName>
        <ecNumber evidence="5">3.1.-.-</ecNumber>
    </recommendedName>
</protein>
<dbReference type="Pfam" id="PF03652">
    <property type="entry name" value="RuvX"/>
    <property type="match status" value="1"/>
</dbReference>
<organism evidence="7 8">
    <name type="scientific">Candidatus Zambryskibacteria bacterium CG10_big_fil_rev_8_21_14_0_10_42_12</name>
    <dbReference type="NCBI Taxonomy" id="1975115"/>
    <lineage>
        <taxon>Bacteria</taxon>
        <taxon>Candidatus Zambryskiibacteriota</taxon>
    </lineage>
</organism>
<comment type="subcellular location">
    <subcellularLocation>
        <location evidence="5">Cytoplasm</location>
    </subcellularLocation>
</comment>
<dbReference type="InterPro" id="IPR037027">
    <property type="entry name" value="YqgF/RNaseH-like_dom_sf"/>
</dbReference>
<reference evidence="7 8" key="1">
    <citation type="submission" date="2017-09" db="EMBL/GenBank/DDBJ databases">
        <title>Depth-based differentiation of microbial function through sediment-hosted aquifers and enrichment of novel symbionts in the deep terrestrial subsurface.</title>
        <authorList>
            <person name="Probst A.J."/>
            <person name="Ladd B."/>
            <person name="Jarett J.K."/>
            <person name="Geller-Mcgrath D.E."/>
            <person name="Sieber C.M."/>
            <person name="Emerson J.B."/>
            <person name="Anantharaman K."/>
            <person name="Thomas B.C."/>
            <person name="Malmstrom R."/>
            <person name="Stieglmeier M."/>
            <person name="Klingl A."/>
            <person name="Woyke T."/>
            <person name="Ryan C.M."/>
            <person name="Banfield J.F."/>
        </authorList>
    </citation>
    <scope>NUCLEOTIDE SEQUENCE [LARGE SCALE GENOMIC DNA]</scope>
    <source>
        <strain evidence="7">CG10_big_fil_rev_8_21_14_0_10_42_12</strain>
    </source>
</reference>
<dbReference type="AlphaFoldDB" id="A0A2H0QSH7"/>
<evidence type="ECO:0000256" key="3">
    <source>
        <dbReference type="ARBA" id="ARBA00022722"/>
    </source>
</evidence>
<dbReference type="SUPFAM" id="SSF53098">
    <property type="entry name" value="Ribonuclease H-like"/>
    <property type="match status" value="1"/>
</dbReference>
<feature type="domain" description="YqgF/RNase H-like" evidence="6">
    <location>
        <begin position="21"/>
        <end position="115"/>
    </location>
</feature>
<evidence type="ECO:0000256" key="4">
    <source>
        <dbReference type="ARBA" id="ARBA00022801"/>
    </source>
</evidence>
<dbReference type="GO" id="GO:0005737">
    <property type="term" value="C:cytoplasm"/>
    <property type="evidence" value="ECO:0007669"/>
    <property type="project" value="UniProtKB-SubCell"/>
</dbReference>
<dbReference type="Proteomes" id="UP000231333">
    <property type="component" value="Unassembled WGS sequence"/>
</dbReference>
<evidence type="ECO:0000256" key="2">
    <source>
        <dbReference type="ARBA" id="ARBA00022517"/>
    </source>
</evidence>
<dbReference type="PANTHER" id="PTHR33317">
    <property type="entry name" value="POLYNUCLEOTIDYL TRANSFERASE, RIBONUCLEASE H-LIKE SUPERFAMILY PROTEIN"/>
    <property type="match status" value="1"/>
</dbReference>
<dbReference type="HAMAP" id="MF_00651">
    <property type="entry name" value="Nuclease_YqgF"/>
    <property type="match status" value="1"/>
</dbReference>
<dbReference type="CDD" id="cd16964">
    <property type="entry name" value="YqgF"/>
    <property type="match status" value="1"/>
</dbReference>
<evidence type="ECO:0000313" key="7">
    <source>
        <dbReference type="EMBL" id="PIR37231.1"/>
    </source>
</evidence>
<comment type="function">
    <text evidence="5">Could be a nuclease involved in processing of the 5'-end of pre-16S rRNA.</text>
</comment>
<dbReference type="GO" id="GO:0016788">
    <property type="term" value="F:hydrolase activity, acting on ester bonds"/>
    <property type="evidence" value="ECO:0007669"/>
    <property type="project" value="UniProtKB-UniRule"/>
</dbReference>
<dbReference type="InterPro" id="IPR005227">
    <property type="entry name" value="YqgF"/>
</dbReference>
<comment type="caution">
    <text evidence="7">The sequence shown here is derived from an EMBL/GenBank/DDBJ whole genome shotgun (WGS) entry which is preliminary data.</text>
</comment>
<comment type="similarity">
    <text evidence="5">Belongs to the YqgF HJR family.</text>
</comment>